<dbReference type="AlphaFoldDB" id="A0A845AXM8"/>
<dbReference type="InterPro" id="IPR027417">
    <property type="entry name" value="P-loop_NTPase"/>
</dbReference>
<dbReference type="Proteomes" id="UP000431922">
    <property type="component" value="Unassembled WGS sequence"/>
</dbReference>
<gene>
    <name evidence="2" type="ORF">GRI65_04725</name>
</gene>
<accession>A0A845AXM8</accession>
<keyword evidence="3" id="KW-1185">Reference proteome</keyword>
<dbReference type="Gene3D" id="3.40.50.300">
    <property type="entry name" value="P-loop containing nucleotide triphosphate hydrolases"/>
    <property type="match status" value="1"/>
</dbReference>
<organism evidence="2 3">
    <name type="scientific">Allopontixanthobacter sediminis</name>
    <dbReference type="NCBI Taxonomy" id="1689985"/>
    <lineage>
        <taxon>Bacteria</taxon>
        <taxon>Pseudomonadati</taxon>
        <taxon>Pseudomonadota</taxon>
        <taxon>Alphaproteobacteria</taxon>
        <taxon>Sphingomonadales</taxon>
        <taxon>Erythrobacteraceae</taxon>
        <taxon>Allopontixanthobacter</taxon>
    </lineage>
</organism>
<dbReference type="SUPFAM" id="SSF52540">
    <property type="entry name" value="P-loop containing nucleoside triphosphate hydrolases"/>
    <property type="match status" value="1"/>
</dbReference>
<protein>
    <submittedName>
        <fullName evidence="2">RecA-like protein</fullName>
    </submittedName>
</protein>
<proteinExistence type="predicted"/>
<comment type="caution">
    <text evidence="2">The sequence shown here is derived from an EMBL/GenBank/DDBJ whole genome shotgun (WGS) entry which is preliminary data.</text>
</comment>
<evidence type="ECO:0000313" key="3">
    <source>
        <dbReference type="Proteomes" id="UP000431922"/>
    </source>
</evidence>
<feature type="region of interest" description="Disordered" evidence="1">
    <location>
        <begin position="215"/>
        <end position="258"/>
    </location>
</feature>
<name>A0A845AXM8_9SPHN</name>
<evidence type="ECO:0000256" key="1">
    <source>
        <dbReference type="SAM" id="MobiDB-lite"/>
    </source>
</evidence>
<reference evidence="2 3" key="1">
    <citation type="submission" date="2019-12" db="EMBL/GenBank/DDBJ databases">
        <title>Genomic-based taxomic classification of the family Erythrobacteraceae.</title>
        <authorList>
            <person name="Xu L."/>
        </authorList>
    </citation>
    <scope>NUCLEOTIDE SEQUENCE [LARGE SCALE GENOMIC DNA]</scope>
    <source>
        <strain evidence="2 3">KCTC 42453</strain>
    </source>
</reference>
<dbReference type="EMBL" id="WTYL01000001">
    <property type="protein sequence ID" value="MXP43761.1"/>
    <property type="molecule type" value="Genomic_DNA"/>
</dbReference>
<dbReference type="OrthoDB" id="7202530at2"/>
<evidence type="ECO:0000313" key="2">
    <source>
        <dbReference type="EMBL" id="MXP43761.1"/>
    </source>
</evidence>
<sequence>MSARVSAKWTPGQGRIYHSEVFASGRDSSGVCAALALAQDGLLARKPALGAAPARVPEISDQRAILWVQDRSSVRLTGRPYRPGLPADLRHRIIHVVAEKPEDVLFALEEGVRCRDLACVIGEVTGNPKALGFTASRRLSLAAERHGVPLWLVRLDADHDLSSARMRWDVRAAPSPPPRWNADAPGNPAWRARLFRSRMHPPGEWILRSDPAGLSAQKPAEIHHDSTAPAAANECDPKPAPNPVDLDRPTVGRSMAAL</sequence>